<feature type="domain" description="Carrier" evidence="1">
    <location>
        <begin position="7"/>
        <end position="88"/>
    </location>
</feature>
<sequence>MTQEKDMTAARTREELEDLVAGLLEDKMMVARGHVDRETPVGVYGVDSVTRTSLISEIGGKLGVGLDMSAFGDNLTVQQIAARLHEALGAGGEADDTYEPV</sequence>
<dbReference type="InterPro" id="IPR036736">
    <property type="entry name" value="ACP-like_sf"/>
</dbReference>
<dbReference type="InterPro" id="IPR009081">
    <property type="entry name" value="PP-bd_ACP"/>
</dbReference>
<dbReference type="Proteomes" id="UP001501094">
    <property type="component" value="Unassembled WGS sequence"/>
</dbReference>
<evidence type="ECO:0000259" key="1">
    <source>
        <dbReference type="PROSITE" id="PS50075"/>
    </source>
</evidence>
<dbReference type="Pfam" id="PF00550">
    <property type="entry name" value="PP-binding"/>
    <property type="match status" value="1"/>
</dbReference>
<dbReference type="EMBL" id="BAAANL010000002">
    <property type="protein sequence ID" value="GAA1855251.1"/>
    <property type="molecule type" value="Genomic_DNA"/>
</dbReference>
<reference evidence="2 3" key="1">
    <citation type="journal article" date="2019" name="Int. J. Syst. Evol. Microbiol.">
        <title>The Global Catalogue of Microorganisms (GCM) 10K type strain sequencing project: providing services to taxonomists for standard genome sequencing and annotation.</title>
        <authorList>
            <consortium name="The Broad Institute Genomics Platform"/>
            <consortium name="The Broad Institute Genome Sequencing Center for Infectious Disease"/>
            <person name="Wu L."/>
            <person name="Ma J."/>
        </authorList>
    </citation>
    <scope>NUCLEOTIDE SEQUENCE [LARGE SCALE GENOMIC DNA]</scope>
    <source>
        <strain evidence="2 3">JCM 14326</strain>
    </source>
</reference>
<gene>
    <name evidence="2" type="ORF">GCM10009751_10120</name>
</gene>
<evidence type="ECO:0000313" key="3">
    <source>
        <dbReference type="Proteomes" id="UP001501094"/>
    </source>
</evidence>
<dbReference type="SUPFAM" id="SSF47336">
    <property type="entry name" value="ACP-like"/>
    <property type="match status" value="1"/>
</dbReference>
<evidence type="ECO:0000313" key="2">
    <source>
        <dbReference type="EMBL" id="GAA1855251.1"/>
    </source>
</evidence>
<dbReference type="PROSITE" id="PS50075">
    <property type="entry name" value="CARRIER"/>
    <property type="match status" value="1"/>
</dbReference>
<proteinExistence type="predicted"/>
<protein>
    <recommendedName>
        <fullName evidence="1">Carrier domain-containing protein</fullName>
    </recommendedName>
</protein>
<accession>A0ABN2N7I8</accession>
<comment type="caution">
    <text evidence="2">The sequence shown here is derived from an EMBL/GenBank/DDBJ whole genome shotgun (WGS) entry which is preliminary data.</text>
</comment>
<dbReference type="RefSeq" id="WP_344100212.1">
    <property type="nucleotide sequence ID" value="NZ_BAAANL010000002.1"/>
</dbReference>
<dbReference type="Gene3D" id="1.10.1200.10">
    <property type="entry name" value="ACP-like"/>
    <property type="match status" value="1"/>
</dbReference>
<name>A0ABN2N7I8_9MICO</name>
<keyword evidence="3" id="KW-1185">Reference proteome</keyword>
<organism evidence="2 3">
    <name type="scientific">Myceligenerans crystallogenes</name>
    <dbReference type="NCBI Taxonomy" id="316335"/>
    <lineage>
        <taxon>Bacteria</taxon>
        <taxon>Bacillati</taxon>
        <taxon>Actinomycetota</taxon>
        <taxon>Actinomycetes</taxon>
        <taxon>Micrococcales</taxon>
        <taxon>Promicromonosporaceae</taxon>
        <taxon>Myceligenerans</taxon>
    </lineage>
</organism>